<dbReference type="InterPro" id="IPR006059">
    <property type="entry name" value="SBP"/>
</dbReference>
<evidence type="ECO:0000313" key="2">
    <source>
        <dbReference type="Proteomes" id="UP000204221"/>
    </source>
</evidence>
<reference evidence="1 2" key="1">
    <citation type="submission" date="2017-07" db="EMBL/GenBank/DDBJ databases">
        <title>Complete genome sequence of Actinoalloteichus hoggarensis DSM 45943, type strain of Actinoalloteichus hoggarensis.</title>
        <authorList>
            <person name="Ruckert C."/>
            <person name="Nouioui I."/>
            <person name="Willmese J."/>
            <person name="van Wezel G."/>
            <person name="Klenk H.-P."/>
            <person name="Kalinowski J."/>
            <person name="Zotchev S.B."/>
        </authorList>
    </citation>
    <scope>NUCLEOTIDE SEQUENCE [LARGE SCALE GENOMIC DNA]</scope>
    <source>
        <strain evidence="1 2">DSM 45943</strain>
    </source>
</reference>
<dbReference type="PANTHER" id="PTHR43649:SF30">
    <property type="entry name" value="ABC TRANSPORTER SUBSTRATE-BINDING PROTEIN"/>
    <property type="match status" value="1"/>
</dbReference>
<name>A0A221W8V7_9PSEU</name>
<dbReference type="Proteomes" id="UP000204221">
    <property type="component" value="Chromosome"/>
</dbReference>
<proteinExistence type="predicted"/>
<dbReference type="SUPFAM" id="SSF53850">
    <property type="entry name" value="Periplasmic binding protein-like II"/>
    <property type="match status" value="1"/>
</dbReference>
<dbReference type="RefSeq" id="WP_157736984.1">
    <property type="nucleotide sequence ID" value="NZ_CP022521.1"/>
</dbReference>
<evidence type="ECO:0000313" key="1">
    <source>
        <dbReference type="EMBL" id="ASO21969.1"/>
    </source>
</evidence>
<dbReference type="Pfam" id="PF01547">
    <property type="entry name" value="SBP_bac_1"/>
    <property type="match status" value="1"/>
</dbReference>
<gene>
    <name evidence="1" type="primary">yesO6</name>
    <name evidence="1" type="ORF">AHOG_21765</name>
</gene>
<organism evidence="1 2">
    <name type="scientific">Actinoalloteichus hoggarensis</name>
    <dbReference type="NCBI Taxonomy" id="1470176"/>
    <lineage>
        <taxon>Bacteria</taxon>
        <taxon>Bacillati</taxon>
        <taxon>Actinomycetota</taxon>
        <taxon>Actinomycetes</taxon>
        <taxon>Pseudonocardiales</taxon>
        <taxon>Pseudonocardiaceae</taxon>
        <taxon>Actinoalloteichus</taxon>
    </lineage>
</organism>
<protein>
    <submittedName>
        <fullName evidence="1">Putative ABC transporter substrate-binding protein YesO</fullName>
    </submittedName>
</protein>
<sequence length="436" mass="46733">MPTSTRNPSRRPRGRSTAAGAVSLLAACGVLAGCGATGSGDGTVSLDFTWYGNDSRAEATQEAVDLFEERNPGITVNTSFSGFDAYFEKLSTQVAGGNVPDVVQMDAGYLREYAERGMLLNLDDHVGTEIDIESVDPAGLRSGELPDGRFAVPLGRSTQTMAYNPTIWAEAGLDAPEIGDFTWDDLIEASKTISESTDGEVVGLTDPGWAVDWFQFFIRQQGRELYTEEGIGFTEQDVADYWTFTQELRDEGIVTPAEVTSQVNGSVDTSPLVLGRSAAELSYLGSSASLFPTMGEDVALAPWPSNADGETGIYASTSIQIAIGSRTDHPEEAARLIDFLMNDVDAGRILRTVRGTPPNSEVREAVAADLDGVDKILFDFEESVADELSDAPSAPPQGWGSVKRTFTRVYDSVNFGELTVEEGAALLMNEAEQLVG</sequence>
<dbReference type="PROSITE" id="PS51257">
    <property type="entry name" value="PROKAR_LIPOPROTEIN"/>
    <property type="match status" value="1"/>
</dbReference>
<keyword evidence="2" id="KW-1185">Reference proteome</keyword>
<dbReference type="KEGG" id="ahg:AHOG_21765"/>
<dbReference type="OrthoDB" id="7918484at2"/>
<dbReference type="AlphaFoldDB" id="A0A221W8V7"/>
<dbReference type="Gene3D" id="3.40.190.10">
    <property type="entry name" value="Periplasmic binding protein-like II"/>
    <property type="match status" value="2"/>
</dbReference>
<accession>A0A221W8V7</accession>
<dbReference type="PANTHER" id="PTHR43649">
    <property type="entry name" value="ARABINOSE-BINDING PROTEIN-RELATED"/>
    <property type="match status" value="1"/>
</dbReference>
<dbReference type="EMBL" id="CP022521">
    <property type="protein sequence ID" value="ASO21969.1"/>
    <property type="molecule type" value="Genomic_DNA"/>
</dbReference>
<dbReference type="InterPro" id="IPR050490">
    <property type="entry name" value="Bact_solute-bd_prot1"/>
</dbReference>